<evidence type="ECO:0000313" key="2">
    <source>
        <dbReference type="Proteomes" id="UP000054324"/>
    </source>
</evidence>
<sequence>MDTLNTCLFGREAFQIPDSPPVRETVLVMCFIRLKREAELRRLQVCDFRCLKTTDSTGCCRRIRSGEIRKPLFGCAAGDSVEEFVQHQKLRWLGHVLCMSKRMLFSRPH</sequence>
<dbReference type="OrthoDB" id="425014at2759"/>
<dbReference type="KEGG" id="ovi:T265_08552"/>
<accession>A0A074ZD27</accession>
<evidence type="ECO:0000313" key="1">
    <source>
        <dbReference type="EMBL" id="KER23557.1"/>
    </source>
</evidence>
<dbReference type="RefSeq" id="XP_009172661.1">
    <property type="nucleotide sequence ID" value="XM_009174397.1"/>
</dbReference>
<organism evidence="1 2">
    <name type="scientific">Opisthorchis viverrini</name>
    <name type="common">Southeast Asian liver fluke</name>
    <dbReference type="NCBI Taxonomy" id="6198"/>
    <lineage>
        <taxon>Eukaryota</taxon>
        <taxon>Metazoa</taxon>
        <taxon>Spiralia</taxon>
        <taxon>Lophotrochozoa</taxon>
        <taxon>Platyhelminthes</taxon>
        <taxon>Trematoda</taxon>
        <taxon>Digenea</taxon>
        <taxon>Opisthorchiida</taxon>
        <taxon>Opisthorchiata</taxon>
        <taxon>Opisthorchiidae</taxon>
        <taxon>Opisthorchis</taxon>
    </lineage>
</organism>
<dbReference type="EMBL" id="KL596844">
    <property type="protein sequence ID" value="KER23557.1"/>
    <property type="molecule type" value="Genomic_DNA"/>
</dbReference>
<dbReference type="GeneID" id="20322731"/>
<dbReference type="CTD" id="20322731"/>
<keyword evidence="2" id="KW-1185">Reference proteome</keyword>
<dbReference type="Proteomes" id="UP000054324">
    <property type="component" value="Unassembled WGS sequence"/>
</dbReference>
<protein>
    <submittedName>
        <fullName evidence="1">Uncharacterized protein</fullName>
    </submittedName>
</protein>
<reference evidence="1 2" key="1">
    <citation type="submission" date="2013-11" db="EMBL/GenBank/DDBJ databases">
        <title>Opisthorchis viverrini - life in the bile duct.</title>
        <authorList>
            <person name="Young N.D."/>
            <person name="Nagarajan N."/>
            <person name="Lin S.J."/>
            <person name="Korhonen P.K."/>
            <person name="Jex A.R."/>
            <person name="Hall R.S."/>
            <person name="Safavi-Hemami H."/>
            <person name="Kaewkong W."/>
            <person name="Bertrand D."/>
            <person name="Gao S."/>
            <person name="Seet Q."/>
            <person name="Wongkham S."/>
            <person name="Teh B.T."/>
            <person name="Wongkham C."/>
            <person name="Intapan P.M."/>
            <person name="Maleewong W."/>
            <person name="Yang X."/>
            <person name="Hu M."/>
            <person name="Wang Z."/>
            <person name="Hofmann A."/>
            <person name="Sternberg P.W."/>
            <person name="Tan P."/>
            <person name="Wang J."/>
            <person name="Gasser R.B."/>
        </authorList>
    </citation>
    <scope>NUCLEOTIDE SEQUENCE [LARGE SCALE GENOMIC DNA]</scope>
</reference>
<name>A0A074ZD27_OPIVI</name>
<gene>
    <name evidence="1" type="ORF">T265_08552</name>
</gene>
<proteinExistence type="predicted"/>
<dbReference type="AlphaFoldDB" id="A0A074ZD27"/>